<organism evidence="2 3">
    <name type="scientific">Prosthecochloris ethylica</name>
    <dbReference type="NCBI Taxonomy" id="2743976"/>
    <lineage>
        <taxon>Bacteria</taxon>
        <taxon>Pseudomonadati</taxon>
        <taxon>Chlorobiota</taxon>
        <taxon>Chlorobiia</taxon>
        <taxon>Chlorobiales</taxon>
        <taxon>Chlorobiaceae</taxon>
        <taxon>Prosthecochloris</taxon>
    </lineage>
</organism>
<evidence type="ECO:0000259" key="1">
    <source>
        <dbReference type="Pfam" id="PF00483"/>
    </source>
</evidence>
<dbReference type="EMBL" id="JADGII010000005">
    <property type="protein sequence ID" value="MBF0636397.1"/>
    <property type="molecule type" value="Genomic_DNA"/>
</dbReference>
<sequence length="319" mass="34951">MKAFVLAAGYGTRLRPLTSALPKPLIPVLNLPAICYTLFLLKEAGIHDVICNVHYRAAAIREFFDRHGDFGLNLTISEETDILGTGGGLKKCEHLLNDGEFLLINSDIIADFSLTQLIDSCRAQGTSGSLMLYRTPLARSIGDIGIRDGMVVDFRNRRKTGRRSDFIYCGAAVLSPDIFQYLEMGFSSIVDTGFTGLIDHGGLGYWEHTGFWHDIGTLESYRDLSAVHHRELLSLSQRMRLMIDQQPRLIDPDADISPEATLESSVIGAGCRVGPGAVVLRSVLLPGTSVGTDETVTDTIVCRTGPITPSPYQPERKQP</sequence>
<dbReference type="Proteomes" id="UP000619838">
    <property type="component" value="Unassembled WGS sequence"/>
</dbReference>
<dbReference type="SUPFAM" id="SSF53448">
    <property type="entry name" value="Nucleotide-diphospho-sugar transferases"/>
    <property type="match status" value="1"/>
</dbReference>
<name>A0ABR9XR82_9CHLB</name>
<comment type="caution">
    <text evidence="2">The sequence shown here is derived from an EMBL/GenBank/DDBJ whole genome shotgun (WGS) entry which is preliminary data.</text>
</comment>
<protein>
    <submittedName>
        <fullName evidence="2">NDP-sugar synthase</fullName>
    </submittedName>
</protein>
<evidence type="ECO:0000313" key="2">
    <source>
        <dbReference type="EMBL" id="MBF0636397.1"/>
    </source>
</evidence>
<proteinExistence type="predicted"/>
<feature type="domain" description="Nucleotidyl transferase" evidence="1">
    <location>
        <begin position="2"/>
        <end position="226"/>
    </location>
</feature>
<dbReference type="Gene3D" id="2.160.10.10">
    <property type="entry name" value="Hexapeptide repeat proteins"/>
    <property type="match status" value="1"/>
</dbReference>
<dbReference type="InterPro" id="IPR050486">
    <property type="entry name" value="Mannose-1P_guanyltransferase"/>
</dbReference>
<gene>
    <name evidence="2" type="ORF">INT08_04290</name>
</gene>
<keyword evidence="3" id="KW-1185">Reference proteome</keyword>
<accession>A0ABR9XR82</accession>
<dbReference type="InterPro" id="IPR029044">
    <property type="entry name" value="Nucleotide-diphossugar_trans"/>
</dbReference>
<dbReference type="RefSeq" id="WP_175187189.1">
    <property type="nucleotide sequence ID" value="NZ_JABVZQ010000005.1"/>
</dbReference>
<dbReference type="Pfam" id="PF00483">
    <property type="entry name" value="NTP_transferase"/>
    <property type="match status" value="1"/>
</dbReference>
<reference evidence="2 3" key="1">
    <citation type="journal article" date="2020" name="Microorganisms">
        <title>Simultaneous Genome Sequencing of Prosthecochloris ethylica and Desulfuromonas acetoxidans within a Syntrophic Mixture Reveals Unique Pili and Protein Interactions.</title>
        <authorList>
            <person name="Kyndt J.A."/>
            <person name="Van Beeumen J.J."/>
            <person name="Meyer T.E."/>
        </authorList>
    </citation>
    <scope>NUCLEOTIDE SEQUENCE [LARGE SCALE GENOMIC DNA]</scope>
    <source>
        <strain evidence="2 3">N3</strain>
    </source>
</reference>
<dbReference type="Gene3D" id="3.90.550.10">
    <property type="entry name" value="Spore Coat Polysaccharide Biosynthesis Protein SpsA, Chain A"/>
    <property type="match status" value="1"/>
</dbReference>
<dbReference type="PANTHER" id="PTHR22572">
    <property type="entry name" value="SUGAR-1-PHOSPHATE GUANYL TRANSFERASE"/>
    <property type="match status" value="1"/>
</dbReference>
<dbReference type="InterPro" id="IPR005835">
    <property type="entry name" value="NTP_transferase_dom"/>
</dbReference>
<evidence type="ECO:0000313" key="3">
    <source>
        <dbReference type="Proteomes" id="UP000619838"/>
    </source>
</evidence>
<dbReference type="CDD" id="cd06422">
    <property type="entry name" value="NTP_transferase_like_1"/>
    <property type="match status" value="1"/>
</dbReference>